<feature type="chain" id="PRO_5015108690" description="Secreted protein" evidence="1">
    <location>
        <begin position="31"/>
        <end position="81"/>
    </location>
</feature>
<sequence>MRNWFSSKFRRISSGVCIFFHLLCWDCILGFTPEHLVSWDCSLCFSPEHLVYPAERGSSKGDNSSHTLIIKVRVEAGTLTA</sequence>
<protein>
    <recommendedName>
        <fullName evidence="4">Secreted protein</fullName>
    </recommendedName>
</protein>
<evidence type="ECO:0000256" key="1">
    <source>
        <dbReference type="SAM" id="SignalP"/>
    </source>
</evidence>
<dbReference type="Proteomes" id="UP000238479">
    <property type="component" value="Chromosome 2"/>
</dbReference>
<accession>A0A2P6RZJ7</accession>
<keyword evidence="1" id="KW-0732">Signal</keyword>
<keyword evidence="3" id="KW-1185">Reference proteome</keyword>
<comment type="caution">
    <text evidence="2">The sequence shown here is derived from an EMBL/GenBank/DDBJ whole genome shotgun (WGS) entry which is preliminary data.</text>
</comment>
<feature type="signal peptide" evidence="1">
    <location>
        <begin position="1"/>
        <end position="30"/>
    </location>
</feature>
<organism evidence="2 3">
    <name type="scientific">Rosa chinensis</name>
    <name type="common">China rose</name>
    <dbReference type="NCBI Taxonomy" id="74649"/>
    <lineage>
        <taxon>Eukaryota</taxon>
        <taxon>Viridiplantae</taxon>
        <taxon>Streptophyta</taxon>
        <taxon>Embryophyta</taxon>
        <taxon>Tracheophyta</taxon>
        <taxon>Spermatophyta</taxon>
        <taxon>Magnoliopsida</taxon>
        <taxon>eudicotyledons</taxon>
        <taxon>Gunneridae</taxon>
        <taxon>Pentapetalae</taxon>
        <taxon>rosids</taxon>
        <taxon>fabids</taxon>
        <taxon>Rosales</taxon>
        <taxon>Rosaceae</taxon>
        <taxon>Rosoideae</taxon>
        <taxon>Rosoideae incertae sedis</taxon>
        <taxon>Rosa</taxon>
    </lineage>
</organism>
<name>A0A2P6RZJ7_ROSCH</name>
<dbReference type="EMBL" id="PDCK01000040">
    <property type="protein sequence ID" value="PRQ51845.1"/>
    <property type="molecule type" value="Genomic_DNA"/>
</dbReference>
<evidence type="ECO:0000313" key="2">
    <source>
        <dbReference type="EMBL" id="PRQ51845.1"/>
    </source>
</evidence>
<proteinExistence type="predicted"/>
<reference evidence="2 3" key="1">
    <citation type="journal article" date="2018" name="Nat. Genet.">
        <title>The Rosa genome provides new insights in the design of modern roses.</title>
        <authorList>
            <person name="Bendahmane M."/>
        </authorList>
    </citation>
    <scope>NUCLEOTIDE SEQUENCE [LARGE SCALE GENOMIC DNA]</scope>
    <source>
        <strain evidence="3">cv. Old Blush</strain>
    </source>
</reference>
<dbReference type="Gramene" id="PRQ51845">
    <property type="protein sequence ID" value="PRQ51845"/>
    <property type="gene ID" value="RchiOBHm_Chr2g0149021"/>
</dbReference>
<evidence type="ECO:0008006" key="4">
    <source>
        <dbReference type="Google" id="ProtNLM"/>
    </source>
</evidence>
<gene>
    <name evidence="2" type="ORF">RchiOBHm_Chr2g0149021</name>
</gene>
<dbReference type="AlphaFoldDB" id="A0A2P6RZJ7"/>
<evidence type="ECO:0000313" key="3">
    <source>
        <dbReference type="Proteomes" id="UP000238479"/>
    </source>
</evidence>